<proteinExistence type="predicted"/>
<accession>A0A8D8QUI2</accession>
<reference evidence="1" key="1">
    <citation type="submission" date="2021-05" db="EMBL/GenBank/DDBJ databases">
        <authorList>
            <person name="Alioto T."/>
            <person name="Alioto T."/>
            <person name="Gomez Garrido J."/>
        </authorList>
    </citation>
    <scope>NUCLEOTIDE SEQUENCE</scope>
</reference>
<evidence type="ECO:0000313" key="1">
    <source>
        <dbReference type="EMBL" id="CAG6638603.1"/>
    </source>
</evidence>
<sequence>MDDLWKRHLNLKLVMSKMNPIWIGSCYLSRSQRFRLSNRFQFQKYNRYEDASIHACTFIFMKESISQCTRFRGIDRSGRHFPRVRRGCDGTLRRMQSTPLTIIPRPIELNSMNKRLYLPYLTVTYFTLLIDVQSSLTEFLTIY</sequence>
<name>A0A8D8QUI2_9HEMI</name>
<dbReference type="AlphaFoldDB" id="A0A8D8QUI2"/>
<protein>
    <submittedName>
        <fullName evidence="1">Uncharacterized protein</fullName>
    </submittedName>
</protein>
<dbReference type="EMBL" id="HBUF01103198">
    <property type="protein sequence ID" value="CAG6638603.1"/>
    <property type="molecule type" value="Transcribed_RNA"/>
</dbReference>
<organism evidence="1">
    <name type="scientific">Cacopsylla melanoneura</name>
    <dbReference type="NCBI Taxonomy" id="428564"/>
    <lineage>
        <taxon>Eukaryota</taxon>
        <taxon>Metazoa</taxon>
        <taxon>Ecdysozoa</taxon>
        <taxon>Arthropoda</taxon>
        <taxon>Hexapoda</taxon>
        <taxon>Insecta</taxon>
        <taxon>Pterygota</taxon>
        <taxon>Neoptera</taxon>
        <taxon>Paraneoptera</taxon>
        <taxon>Hemiptera</taxon>
        <taxon>Sternorrhyncha</taxon>
        <taxon>Psylloidea</taxon>
        <taxon>Psyllidae</taxon>
        <taxon>Psyllinae</taxon>
        <taxon>Cacopsylla</taxon>
    </lineage>
</organism>